<dbReference type="EMBL" id="LMTR01000071">
    <property type="protein sequence ID" value="KWT66907.1"/>
    <property type="molecule type" value="Genomic_DNA"/>
</dbReference>
<dbReference type="PANTHER" id="PTHR23522:SF10">
    <property type="entry name" value="3-PHENYLPROPIONIC ACID TRANSPORTER-RELATED"/>
    <property type="match status" value="1"/>
</dbReference>
<feature type="transmembrane region" description="Helical" evidence="9">
    <location>
        <begin position="95"/>
        <end position="118"/>
    </location>
</feature>
<feature type="domain" description="Major facilitator superfamily associated" evidence="10">
    <location>
        <begin position="69"/>
        <end position="443"/>
    </location>
</feature>
<organism evidence="11 12">
    <name type="scientific">Hyphomicrobium sulfonivorans</name>
    <dbReference type="NCBI Taxonomy" id="121290"/>
    <lineage>
        <taxon>Bacteria</taxon>
        <taxon>Pseudomonadati</taxon>
        <taxon>Pseudomonadota</taxon>
        <taxon>Alphaproteobacteria</taxon>
        <taxon>Hyphomicrobiales</taxon>
        <taxon>Hyphomicrobiaceae</taxon>
        <taxon>Hyphomicrobium</taxon>
    </lineage>
</organism>
<evidence type="ECO:0000256" key="4">
    <source>
        <dbReference type="ARBA" id="ARBA00022519"/>
    </source>
</evidence>
<feature type="transmembrane region" description="Helical" evidence="9">
    <location>
        <begin position="355"/>
        <end position="374"/>
    </location>
</feature>
<keyword evidence="4" id="KW-0997">Cell inner membrane</keyword>
<evidence type="ECO:0000256" key="9">
    <source>
        <dbReference type="SAM" id="Phobius"/>
    </source>
</evidence>
<dbReference type="GO" id="GO:0015528">
    <property type="term" value="F:lactose:proton symporter activity"/>
    <property type="evidence" value="ECO:0007669"/>
    <property type="project" value="TreeGrafter"/>
</dbReference>
<dbReference type="PATRIC" id="fig|121290.4.peg.2512"/>
<comment type="caution">
    <text evidence="11">The sequence shown here is derived from an EMBL/GenBank/DDBJ whole genome shotgun (WGS) entry which is preliminary data.</text>
</comment>
<evidence type="ECO:0000313" key="12">
    <source>
        <dbReference type="Proteomes" id="UP000059074"/>
    </source>
</evidence>
<evidence type="ECO:0000313" key="11">
    <source>
        <dbReference type="EMBL" id="KWT66907.1"/>
    </source>
</evidence>
<feature type="region of interest" description="Disordered" evidence="8">
    <location>
        <begin position="239"/>
        <end position="272"/>
    </location>
</feature>
<keyword evidence="2" id="KW-0813">Transport</keyword>
<feature type="transmembrane region" description="Helical" evidence="9">
    <location>
        <begin position="152"/>
        <end position="178"/>
    </location>
</feature>
<dbReference type="STRING" id="121290.APY04_2314"/>
<gene>
    <name evidence="11" type="ORF">APY04_2314</name>
</gene>
<dbReference type="Pfam" id="PF12832">
    <property type="entry name" value="MFS_1_like"/>
    <property type="match status" value="1"/>
</dbReference>
<feature type="transmembrane region" description="Helical" evidence="9">
    <location>
        <begin position="291"/>
        <end position="317"/>
    </location>
</feature>
<feature type="transmembrane region" description="Helical" evidence="9">
    <location>
        <begin position="125"/>
        <end position="146"/>
    </location>
</feature>
<keyword evidence="6 9" id="KW-1133">Transmembrane helix</keyword>
<name>A0A109BDX9_HYPSL</name>
<comment type="subcellular location">
    <subcellularLocation>
        <location evidence="1">Cell inner membrane</location>
        <topology evidence="1">Multi-pass membrane protein</topology>
    </subcellularLocation>
</comment>
<keyword evidence="5 9" id="KW-0812">Transmembrane</keyword>
<keyword evidence="3" id="KW-1003">Cell membrane</keyword>
<dbReference type="GO" id="GO:0030395">
    <property type="term" value="F:lactose binding"/>
    <property type="evidence" value="ECO:0007669"/>
    <property type="project" value="TreeGrafter"/>
</dbReference>
<evidence type="ECO:0000256" key="2">
    <source>
        <dbReference type="ARBA" id="ARBA00022448"/>
    </source>
</evidence>
<dbReference type="InterPro" id="IPR026032">
    <property type="entry name" value="HcaT-like"/>
</dbReference>
<dbReference type="GO" id="GO:0005886">
    <property type="term" value="C:plasma membrane"/>
    <property type="evidence" value="ECO:0007669"/>
    <property type="project" value="UniProtKB-SubCell"/>
</dbReference>
<feature type="transmembrane region" description="Helical" evidence="9">
    <location>
        <begin position="216"/>
        <end position="233"/>
    </location>
</feature>
<protein>
    <recommendedName>
        <fullName evidence="10">Major facilitator superfamily associated domain-containing protein</fullName>
    </recommendedName>
</protein>
<feature type="transmembrane region" description="Helical" evidence="9">
    <location>
        <begin position="446"/>
        <end position="465"/>
    </location>
</feature>
<dbReference type="SUPFAM" id="SSF103473">
    <property type="entry name" value="MFS general substrate transporter"/>
    <property type="match status" value="1"/>
</dbReference>
<dbReference type="InterPro" id="IPR036259">
    <property type="entry name" value="MFS_trans_sf"/>
</dbReference>
<dbReference type="AlphaFoldDB" id="A0A109BDX9"/>
<dbReference type="NCBIfam" id="NF037955">
    <property type="entry name" value="mfs"/>
    <property type="match status" value="1"/>
</dbReference>
<sequence length="483" mass="50065">MDGAGKHGAGAMTASSGDDRARSMSGSDDGAAPITADRPQTAAAGASQPETPPPMSGAMALSLRISAMFGALFLAYGVVVPYFPVWLDARGLDPLQISTVVSAPLFIRLLVTPGVGLLADRLGNYRLVITVLASLALSMLLVLTVASGYGPILIIGVAFLLANGTIMPLVETVAVRAVRAEKLDYGRMRLWGSVTFIVANFGGGIAIEAWGGDVALWLMIAASTATIAAALMLPRTPSNPVQQAAPESFPARTEQPTNAASKDCPAAGEGHGATARDWRQTAPAQLLKSRLFVLFLIAIGCTHGAHATFYTFGALYWQSQGMPAAWVGTLWAIAVSAEVLLFAYSAPFVRRIGPAGLIVTGAAAAVVRWTAMAFDPPLAILVPLQASHALTYGASHLGAILFIARAVPHKGMGSAQAFYSTMAAGLMVGTVGLVSGALYTQLGGQVFVIPAVVAAFGLIAALLLLRGWNGHPLWDDHEDAISP</sequence>
<proteinExistence type="predicted"/>
<dbReference type="Gene3D" id="1.20.1250.20">
    <property type="entry name" value="MFS general substrate transporter like domains"/>
    <property type="match status" value="2"/>
</dbReference>
<evidence type="ECO:0000256" key="1">
    <source>
        <dbReference type="ARBA" id="ARBA00004429"/>
    </source>
</evidence>
<feature type="region of interest" description="Disordered" evidence="8">
    <location>
        <begin position="1"/>
        <end position="55"/>
    </location>
</feature>
<keyword evidence="7 9" id="KW-0472">Membrane</keyword>
<dbReference type="Proteomes" id="UP000059074">
    <property type="component" value="Unassembled WGS sequence"/>
</dbReference>
<evidence type="ECO:0000256" key="8">
    <source>
        <dbReference type="SAM" id="MobiDB-lite"/>
    </source>
</evidence>
<evidence type="ECO:0000259" key="10">
    <source>
        <dbReference type="Pfam" id="PF12832"/>
    </source>
</evidence>
<dbReference type="InterPro" id="IPR024989">
    <property type="entry name" value="MFS_assoc_dom"/>
</dbReference>
<dbReference type="PANTHER" id="PTHR23522">
    <property type="entry name" value="BLL5896 PROTEIN"/>
    <property type="match status" value="1"/>
</dbReference>
<feature type="transmembrane region" description="Helical" evidence="9">
    <location>
        <begin position="65"/>
        <end position="83"/>
    </location>
</feature>
<feature type="transmembrane region" description="Helical" evidence="9">
    <location>
        <begin position="190"/>
        <end position="210"/>
    </location>
</feature>
<evidence type="ECO:0000256" key="3">
    <source>
        <dbReference type="ARBA" id="ARBA00022475"/>
    </source>
</evidence>
<reference evidence="11 12" key="1">
    <citation type="submission" date="2015-10" db="EMBL/GenBank/DDBJ databases">
        <title>Transcriptomic analysis of a linuron degrading triple-species bacterial consortium.</title>
        <authorList>
            <person name="Albers P."/>
        </authorList>
    </citation>
    <scope>NUCLEOTIDE SEQUENCE [LARGE SCALE GENOMIC DNA]</scope>
    <source>
        <strain evidence="11 12">WDL6</strain>
    </source>
</reference>
<evidence type="ECO:0000256" key="7">
    <source>
        <dbReference type="ARBA" id="ARBA00023136"/>
    </source>
</evidence>
<feature type="transmembrane region" description="Helical" evidence="9">
    <location>
        <begin position="419"/>
        <end position="440"/>
    </location>
</feature>
<evidence type="ECO:0000256" key="6">
    <source>
        <dbReference type="ARBA" id="ARBA00022989"/>
    </source>
</evidence>
<evidence type="ECO:0000256" key="5">
    <source>
        <dbReference type="ARBA" id="ARBA00022692"/>
    </source>
</evidence>
<accession>A0A109BDX9</accession>
<keyword evidence="12" id="KW-1185">Reference proteome</keyword>
<feature type="transmembrane region" description="Helical" evidence="9">
    <location>
        <begin position="323"/>
        <end position="343"/>
    </location>
</feature>